<evidence type="ECO:0000313" key="2">
    <source>
        <dbReference type="Proteomes" id="UP001566204"/>
    </source>
</evidence>
<gene>
    <name evidence="1" type="ORF">ABTW24_10060</name>
</gene>
<proteinExistence type="predicted"/>
<name>A0ABV4HFC0_9SPHI</name>
<evidence type="ECO:0000313" key="1">
    <source>
        <dbReference type="EMBL" id="MEZ0451939.1"/>
    </source>
</evidence>
<organism evidence="1 2">
    <name type="scientific">Sphingobacterium thalpophilum</name>
    <dbReference type="NCBI Taxonomy" id="259"/>
    <lineage>
        <taxon>Bacteria</taxon>
        <taxon>Pseudomonadati</taxon>
        <taxon>Bacteroidota</taxon>
        <taxon>Sphingobacteriia</taxon>
        <taxon>Sphingobacteriales</taxon>
        <taxon>Sphingobacteriaceae</taxon>
        <taxon>Sphingobacterium</taxon>
    </lineage>
</organism>
<dbReference type="Proteomes" id="UP001566204">
    <property type="component" value="Unassembled WGS sequence"/>
</dbReference>
<comment type="caution">
    <text evidence="1">The sequence shown here is derived from an EMBL/GenBank/DDBJ whole genome shotgun (WGS) entry which is preliminary data.</text>
</comment>
<dbReference type="RefSeq" id="WP_028070104.1">
    <property type="nucleotide sequence ID" value="NZ_CP141191.1"/>
</dbReference>
<reference evidence="1 2" key="1">
    <citation type="submission" date="2024-06" db="EMBL/GenBank/DDBJ databases">
        <title>Soil Sphingobacterium thalpophilum.</title>
        <authorList>
            <person name="Yang J."/>
            <person name="Li J."/>
        </authorList>
    </citation>
    <scope>NUCLEOTIDE SEQUENCE [LARGE SCALE GENOMIC DNA]</scope>
    <source>
        <strain evidence="1 2">22g91tb</strain>
    </source>
</reference>
<dbReference type="GeneID" id="78461101"/>
<sequence length="130" mass="15014">MKYFMADPAGQPTNELFFELANFLWDNGNDVFIASNIICNCKEIDAKQFDYTVSLVLQHNSIETLFATHHSIICTYFNQVPQNIPALIVANDGIYTDSIPYPYKIFAMEGLNQSTLAQFFDWCRKFNFFI</sequence>
<keyword evidence="2" id="KW-1185">Reference proteome</keyword>
<accession>A0ABV4HFC0</accession>
<dbReference type="EMBL" id="JBEOQB010000002">
    <property type="protein sequence ID" value="MEZ0451939.1"/>
    <property type="molecule type" value="Genomic_DNA"/>
</dbReference>
<protein>
    <submittedName>
        <fullName evidence="1">Uncharacterized protein</fullName>
    </submittedName>
</protein>